<dbReference type="Proteomes" id="UP000283090">
    <property type="component" value="Unassembled WGS sequence"/>
</dbReference>
<comment type="caution">
    <text evidence="1">The sequence shown here is derived from an EMBL/GenBank/DDBJ whole genome shotgun (WGS) entry which is preliminary data.</text>
</comment>
<proteinExistence type="predicted"/>
<dbReference type="GeneID" id="93582738"/>
<dbReference type="EMBL" id="SAEB01000001">
    <property type="protein sequence ID" value="RVD89417.1"/>
    <property type="molecule type" value="Genomic_DNA"/>
</dbReference>
<sequence>MEDGYEQWLVIGSVFKDRGGYAKLVARIILEFKGWEGQEWDNKIKLVGRGGDDGKEVTVYERWGPKGIWEHTKTEHQRLRCSIFSLLNTWYAYHLHLRTSGRLTCTCRPSDNCVVAARDIADFLKTHKLVGYKRNVAEYTGSLLSLRQLLQSLEVRLDRGIFGELGYGSCRVYEGIAKMMNEMDGVLEGVKGVDWEGRVEKVGIREVCGREMAVPWMGWRLGLVVRGWIAWAGLKAFLRGVGRLERFLE</sequence>
<dbReference type="OrthoDB" id="5295084at2759"/>
<dbReference type="VEuPathDB" id="FungiDB:DFL_000427"/>
<protein>
    <submittedName>
        <fullName evidence="1">Uncharacterized protein</fullName>
    </submittedName>
</protein>
<reference evidence="1 2" key="1">
    <citation type="submission" date="2019-01" db="EMBL/GenBank/DDBJ databases">
        <title>Intercellular communication is required for trap formation in the nematode-trapping fungus Duddingtonia flagrans.</title>
        <authorList>
            <person name="Youssar L."/>
            <person name="Wernet V."/>
            <person name="Hensel N."/>
            <person name="Hildebrandt H.-G."/>
            <person name="Fischer R."/>
        </authorList>
    </citation>
    <scope>NUCLEOTIDE SEQUENCE [LARGE SCALE GENOMIC DNA]</scope>
    <source>
        <strain evidence="1 2">CBS H-5679</strain>
    </source>
</reference>
<gene>
    <name evidence="1" type="ORF">DFL_000427</name>
</gene>
<evidence type="ECO:0000313" key="2">
    <source>
        <dbReference type="Proteomes" id="UP000283090"/>
    </source>
</evidence>
<name>A0A437AF34_ARTFL</name>
<dbReference type="AlphaFoldDB" id="A0A437AF34"/>
<keyword evidence="2" id="KW-1185">Reference proteome</keyword>
<accession>A0A437AF34</accession>
<dbReference type="RefSeq" id="XP_067494961.1">
    <property type="nucleotide sequence ID" value="XM_067633335.1"/>
</dbReference>
<evidence type="ECO:0000313" key="1">
    <source>
        <dbReference type="EMBL" id="RVD89417.1"/>
    </source>
</evidence>
<organism evidence="1 2">
    <name type="scientific">Arthrobotrys flagrans</name>
    <name type="common">Nematode-trapping fungus</name>
    <name type="synonym">Trichothecium flagrans</name>
    <dbReference type="NCBI Taxonomy" id="97331"/>
    <lineage>
        <taxon>Eukaryota</taxon>
        <taxon>Fungi</taxon>
        <taxon>Dikarya</taxon>
        <taxon>Ascomycota</taxon>
        <taxon>Pezizomycotina</taxon>
        <taxon>Orbiliomycetes</taxon>
        <taxon>Orbiliales</taxon>
        <taxon>Orbiliaceae</taxon>
        <taxon>Arthrobotrys</taxon>
    </lineage>
</organism>